<keyword evidence="2" id="KW-0238">DNA-binding</keyword>
<dbReference type="PROSITE" id="PS01124">
    <property type="entry name" value="HTH_ARAC_FAMILY_2"/>
    <property type="match status" value="1"/>
</dbReference>
<dbReference type="EMBL" id="BAAAMR010000040">
    <property type="protein sequence ID" value="GAA2144969.1"/>
    <property type="molecule type" value="Genomic_DNA"/>
</dbReference>
<dbReference type="SMART" id="SM00342">
    <property type="entry name" value="HTH_ARAC"/>
    <property type="match status" value="1"/>
</dbReference>
<dbReference type="CDD" id="cd03137">
    <property type="entry name" value="GATase1_AraC_1"/>
    <property type="match status" value="1"/>
</dbReference>
<keyword evidence="7" id="KW-1185">Reference proteome</keyword>
<dbReference type="PANTHER" id="PTHR43130">
    <property type="entry name" value="ARAC-FAMILY TRANSCRIPTIONAL REGULATOR"/>
    <property type="match status" value="1"/>
</dbReference>
<feature type="domain" description="HTH araC/xylS-type" evidence="5">
    <location>
        <begin position="249"/>
        <end position="347"/>
    </location>
</feature>
<evidence type="ECO:0000256" key="4">
    <source>
        <dbReference type="SAM" id="MobiDB-lite"/>
    </source>
</evidence>
<evidence type="ECO:0000256" key="3">
    <source>
        <dbReference type="ARBA" id="ARBA00023163"/>
    </source>
</evidence>
<dbReference type="InterPro" id="IPR052158">
    <property type="entry name" value="INH-QAR"/>
</dbReference>
<sequence length="355" mass="37365">MDVVLGNATDRPTPGGAPASVPTADVRYVLAMPEPHVVAVLALDGVVPFDLATPGQVFGTTTTADGVPLYDIRVCTPPGGARTSAALGRMRVDAPYGLDATATADTIVVPGHEGVADDPPGEVLDALRSAAARGVRIASICVGAFVLAAAGLLDGHRATTHWHYARALARRYPQVDVDPSVLYVDNGQVLTSAGVAAGVDLCLHIVRRDHGAATAARTARRIVMPPQRDGGQAQFIRHDEPPDGGAALQPTLAWLEANLHRPLALDDIARQASCSVRTLTRRFREQAGTTPQLWLSHARVRRAQQLLEDTDLPVERVAAEAGFGSPVTLRAHFARRVGASPLAYRGAFRARSAGG</sequence>
<feature type="region of interest" description="Disordered" evidence="4">
    <location>
        <begin position="1"/>
        <end position="20"/>
    </location>
</feature>
<name>A0ABN2ZNE4_9ACTN</name>
<dbReference type="Pfam" id="PF12833">
    <property type="entry name" value="HTH_18"/>
    <property type="match status" value="1"/>
</dbReference>
<dbReference type="InterPro" id="IPR002818">
    <property type="entry name" value="DJ-1/PfpI"/>
</dbReference>
<dbReference type="InterPro" id="IPR029062">
    <property type="entry name" value="Class_I_gatase-like"/>
</dbReference>
<dbReference type="PANTHER" id="PTHR43130:SF3">
    <property type="entry name" value="HTH-TYPE TRANSCRIPTIONAL REGULATOR RV1931C"/>
    <property type="match status" value="1"/>
</dbReference>
<accession>A0ABN2ZNE4</accession>
<evidence type="ECO:0000259" key="5">
    <source>
        <dbReference type="PROSITE" id="PS01124"/>
    </source>
</evidence>
<gene>
    <name evidence="6" type="ORF">GCM10009727_45190</name>
</gene>
<evidence type="ECO:0000313" key="7">
    <source>
        <dbReference type="Proteomes" id="UP001501020"/>
    </source>
</evidence>
<protein>
    <submittedName>
        <fullName evidence="6">AraC family transcriptional regulator</fullName>
    </submittedName>
</protein>
<proteinExistence type="predicted"/>
<dbReference type="InterPro" id="IPR018062">
    <property type="entry name" value="HTH_AraC-typ_CS"/>
</dbReference>
<dbReference type="Gene3D" id="1.10.10.60">
    <property type="entry name" value="Homeodomain-like"/>
    <property type="match status" value="1"/>
</dbReference>
<reference evidence="6 7" key="1">
    <citation type="journal article" date="2019" name="Int. J. Syst. Evol. Microbiol.">
        <title>The Global Catalogue of Microorganisms (GCM) 10K type strain sequencing project: providing services to taxonomists for standard genome sequencing and annotation.</title>
        <authorList>
            <consortium name="The Broad Institute Genomics Platform"/>
            <consortium name="The Broad Institute Genome Sequencing Center for Infectious Disease"/>
            <person name="Wu L."/>
            <person name="Ma J."/>
        </authorList>
    </citation>
    <scope>NUCLEOTIDE SEQUENCE [LARGE SCALE GENOMIC DNA]</scope>
    <source>
        <strain evidence="6 7">JCM 13850</strain>
    </source>
</reference>
<dbReference type="Pfam" id="PF01965">
    <property type="entry name" value="DJ-1_PfpI"/>
    <property type="match status" value="1"/>
</dbReference>
<keyword evidence="3" id="KW-0804">Transcription</keyword>
<dbReference type="SUPFAM" id="SSF46689">
    <property type="entry name" value="Homeodomain-like"/>
    <property type="match status" value="2"/>
</dbReference>
<keyword evidence="1" id="KW-0805">Transcription regulation</keyword>
<evidence type="ECO:0000313" key="6">
    <source>
        <dbReference type="EMBL" id="GAA2144969.1"/>
    </source>
</evidence>
<dbReference type="SUPFAM" id="SSF52317">
    <property type="entry name" value="Class I glutamine amidotransferase-like"/>
    <property type="match status" value="1"/>
</dbReference>
<dbReference type="Proteomes" id="UP001501020">
    <property type="component" value="Unassembled WGS sequence"/>
</dbReference>
<dbReference type="InterPro" id="IPR009057">
    <property type="entry name" value="Homeodomain-like_sf"/>
</dbReference>
<evidence type="ECO:0000256" key="2">
    <source>
        <dbReference type="ARBA" id="ARBA00023125"/>
    </source>
</evidence>
<comment type="caution">
    <text evidence="6">The sequence shown here is derived from an EMBL/GenBank/DDBJ whole genome shotgun (WGS) entry which is preliminary data.</text>
</comment>
<dbReference type="Gene3D" id="3.40.50.880">
    <property type="match status" value="1"/>
</dbReference>
<dbReference type="PROSITE" id="PS00041">
    <property type="entry name" value="HTH_ARAC_FAMILY_1"/>
    <property type="match status" value="1"/>
</dbReference>
<organism evidence="6 7">
    <name type="scientific">Actinomadura napierensis</name>
    <dbReference type="NCBI Taxonomy" id="267854"/>
    <lineage>
        <taxon>Bacteria</taxon>
        <taxon>Bacillati</taxon>
        <taxon>Actinomycetota</taxon>
        <taxon>Actinomycetes</taxon>
        <taxon>Streptosporangiales</taxon>
        <taxon>Thermomonosporaceae</taxon>
        <taxon>Actinomadura</taxon>
    </lineage>
</organism>
<evidence type="ECO:0000256" key="1">
    <source>
        <dbReference type="ARBA" id="ARBA00023015"/>
    </source>
</evidence>
<dbReference type="InterPro" id="IPR018060">
    <property type="entry name" value="HTH_AraC"/>
</dbReference>